<dbReference type="EMBL" id="LT629772">
    <property type="protein sequence ID" value="SDT03259.1"/>
    <property type="molecule type" value="Genomic_DNA"/>
</dbReference>
<dbReference type="SUPFAM" id="SSF53187">
    <property type="entry name" value="Zn-dependent exopeptidases"/>
    <property type="match status" value="1"/>
</dbReference>
<evidence type="ECO:0000259" key="2">
    <source>
        <dbReference type="Pfam" id="PF07687"/>
    </source>
</evidence>
<dbReference type="NCBIfam" id="TIGR01891">
    <property type="entry name" value="amidohydrolases"/>
    <property type="match status" value="1"/>
</dbReference>
<evidence type="ECO:0000256" key="1">
    <source>
        <dbReference type="PIRSR" id="PIRSR005962-1"/>
    </source>
</evidence>
<feature type="binding site" evidence="1">
    <location>
        <position position="367"/>
    </location>
    <ligand>
        <name>Mn(2+)</name>
        <dbReference type="ChEBI" id="CHEBI:29035"/>
        <label>2</label>
    </ligand>
</feature>
<protein>
    <submittedName>
        <fullName evidence="3">Amidohydrolase</fullName>
    </submittedName>
</protein>
<dbReference type="Gene3D" id="3.40.630.10">
    <property type="entry name" value="Zn peptidases"/>
    <property type="match status" value="1"/>
</dbReference>
<comment type="cofactor">
    <cofactor evidence="1">
        <name>Mn(2+)</name>
        <dbReference type="ChEBI" id="CHEBI:29035"/>
    </cofactor>
    <text evidence="1">The Mn(2+) ion enhances activity.</text>
</comment>
<keyword evidence="4" id="KW-1185">Reference proteome</keyword>
<gene>
    <name evidence="3" type="ORF">SAMN04489812_3900</name>
</gene>
<accession>A0A1H1X3V7</accession>
<dbReference type="STRING" id="630515.SAMN04489812_3900"/>
<dbReference type="GO" id="GO:0016787">
    <property type="term" value="F:hydrolase activity"/>
    <property type="evidence" value="ECO:0007669"/>
    <property type="project" value="UniProtKB-KW"/>
</dbReference>
<feature type="binding site" evidence="1">
    <location>
        <position position="166"/>
    </location>
    <ligand>
        <name>Mn(2+)</name>
        <dbReference type="ChEBI" id="CHEBI:29035"/>
        <label>2</label>
    </ligand>
</feature>
<dbReference type="PANTHER" id="PTHR11014:SF63">
    <property type="entry name" value="METALLOPEPTIDASE, PUTATIVE (AFU_ORTHOLOGUE AFUA_6G09600)-RELATED"/>
    <property type="match status" value="1"/>
</dbReference>
<feature type="binding site" evidence="1">
    <location>
        <position position="105"/>
    </location>
    <ligand>
        <name>Mn(2+)</name>
        <dbReference type="ChEBI" id="CHEBI:29035"/>
        <label>2</label>
    </ligand>
</feature>
<feature type="binding site" evidence="1">
    <location>
        <position position="107"/>
    </location>
    <ligand>
        <name>Mn(2+)</name>
        <dbReference type="ChEBI" id="CHEBI:29035"/>
        <label>2</label>
    </ligand>
</feature>
<dbReference type="InterPro" id="IPR002933">
    <property type="entry name" value="Peptidase_M20"/>
</dbReference>
<dbReference type="PIRSF" id="PIRSF005962">
    <property type="entry name" value="Pept_M20D_amidohydro"/>
    <property type="match status" value="1"/>
</dbReference>
<dbReference type="OrthoDB" id="9777385at2"/>
<dbReference type="InterPro" id="IPR036264">
    <property type="entry name" value="Bact_exopeptidase_dim_dom"/>
</dbReference>
<evidence type="ECO:0000313" key="4">
    <source>
        <dbReference type="Proteomes" id="UP000199103"/>
    </source>
</evidence>
<organism evidence="3 4">
    <name type="scientific">Microlunatus soli</name>
    <dbReference type="NCBI Taxonomy" id="630515"/>
    <lineage>
        <taxon>Bacteria</taxon>
        <taxon>Bacillati</taxon>
        <taxon>Actinomycetota</taxon>
        <taxon>Actinomycetes</taxon>
        <taxon>Propionibacteriales</taxon>
        <taxon>Propionibacteriaceae</taxon>
        <taxon>Microlunatus</taxon>
    </lineage>
</organism>
<dbReference type="Gene3D" id="3.30.70.360">
    <property type="match status" value="1"/>
</dbReference>
<dbReference type="AlphaFoldDB" id="A0A1H1X3V7"/>
<dbReference type="PANTHER" id="PTHR11014">
    <property type="entry name" value="PEPTIDASE M20 FAMILY MEMBER"/>
    <property type="match status" value="1"/>
</dbReference>
<sequence>MINSEVAALEAELIAFRRDLHSHPELGYAEHRTTGKIIDALSAAGLQPRRLPSGTGVLCDIVPGGDDGGTDRPMIGLRADIDALPIADGKDVPYRSVNPGVCHACGHDVHTTVLLGTGLLFARRPDLLTKGVRLIFQPAEEANPGGAPMTIEAGALDGLDEVYALHCDPRTEVGRIALRTGPITSATDRILVRLSGAGGHTSRPHLTVDLVGALAQIAVEAPMLLSRRIDPRGGSSLVWGRINAGTAANAIPEFGELEGTVRSLQVSGWTDAQRQLPSLIAQIAEPFGATADVTVTPGVPPTVNHADGVRRLTEAASAVLGRDAVGVTEQSLGGEDFSWMLQQVPGAMARLGVRPADADPAEVFDIHQPRFDPDERAISAGVSVFGRLCSGDLRPGAPDTIA</sequence>
<dbReference type="Pfam" id="PF01546">
    <property type="entry name" value="Peptidase_M20"/>
    <property type="match status" value="1"/>
</dbReference>
<dbReference type="InterPro" id="IPR011650">
    <property type="entry name" value="Peptidase_M20_dimer"/>
</dbReference>
<feature type="binding site" evidence="1">
    <location>
        <position position="141"/>
    </location>
    <ligand>
        <name>Mn(2+)</name>
        <dbReference type="ChEBI" id="CHEBI:29035"/>
        <label>2</label>
    </ligand>
</feature>
<dbReference type="GO" id="GO:0046872">
    <property type="term" value="F:metal ion binding"/>
    <property type="evidence" value="ECO:0007669"/>
    <property type="project" value="UniProtKB-KW"/>
</dbReference>
<dbReference type="Pfam" id="PF07687">
    <property type="entry name" value="M20_dimer"/>
    <property type="match status" value="1"/>
</dbReference>
<proteinExistence type="predicted"/>
<keyword evidence="3" id="KW-0378">Hydrolase</keyword>
<feature type="domain" description="Peptidase M20 dimerisation" evidence="2">
    <location>
        <begin position="194"/>
        <end position="284"/>
    </location>
</feature>
<dbReference type="InterPro" id="IPR017439">
    <property type="entry name" value="Amidohydrolase"/>
</dbReference>
<dbReference type="Proteomes" id="UP000199103">
    <property type="component" value="Chromosome I"/>
</dbReference>
<reference evidence="3 4" key="1">
    <citation type="submission" date="2016-10" db="EMBL/GenBank/DDBJ databases">
        <authorList>
            <person name="de Groot N.N."/>
        </authorList>
    </citation>
    <scope>NUCLEOTIDE SEQUENCE [LARGE SCALE GENOMIC DNA]</scope>
    <source>
        <strain evidence="3 4">DSM 21800</strain>
    </source>
</reference>
<evidence type="ECO:0000313" key="3">
    <source>
        <dbReference type="EMBL" id="SDT03259.1"/>
    </source>
</evidence>
<name>A0A1H1X3V7_9ACTN</name>
<keyword evidence="1" id="KW-0479">Metal-binding</keyword>
<keyword evidence="1" id="KW-0464">Manganese</keyword>
<dbReference type="SUPFAM" id="SSF55031">
    <property type="entry name" value="Bacterial exopeptidase dimerisation domain"/>
    <property type="match status" value="1"/>
</dbReference>